<dbReference type="PROSITE" id="PS51257">
    <property type="entry name" value="PROKAR_LIPOPROTEIN"/>
    <property type="match status" value="1"/>
</dbReference>
<evidence type="ECO:0000256" key="1">
    <source>
        <dbReference type="SAM" id="SignalP"/>
    </source>
</evidence>
<feature type="chain" id="PRO_5039344503" evidence="1">
    <location>
        <begin position="24"/>
        <end position="513"/>
    </location>
</feature>
<dbReference type="AlphaFoldDB" id="A0A9D2PK87"/>
<protein>
    <submittedName>
        <fullName evidence="3">Extracellular solute-binding protein</fullName>
    </submittedName>
</protein>
<keyword evidence="1" id="KW-0732">Signal</keyword>
<gene>
    <name evidence="3" type="ORF">H9753_02715</name>
</gene>
<reference evidence="3" key="1">
    <citation type="journal article" date="2021" name="PeerJ">
        <title>Extensive microbial diversity within the chicken gut microbiome revealed by metagenomics and culture.</title>
        <authorList>
            <person name="Gilroy R."/>
            <person name="Ravi A."/>
            <person name="Getino M."/>
            <person name="Pursley I."/>
            <person name="Horton D.L."/>
            <person name="Alikhan N.F."/>
            <person name="Baker D."/>
            <person name="Gharbi K."/>
            <person name="Hall N."/>
            <person name="Watson M."/>
            <person name="Adriaenssens E.M."/>
            <person name="Foster-Nyarko E."/>
            <person name="Jarju S."/>
            <person name="Secka A."/>
            <person name="Antonio M."/>
            <person name="Oren A."/>
            <person name="Chaudhuri R.R."/>
            <person name="La Ragione R."/>
            <person name="Hildebrand F."/>
            <person name="Pallen M.J."/>
        </authorList>
    </citation>
    <scope>NUCLEOTIDE SEQUENCE</scope>
    <source>
        <strain evidence="3">ChiBcec2-3848</strain>
    </source>
</reference>
<dbReference type="Proteomes" id="UP000823886">
    <property type="component" value="Unassembled WGS sequence"/>
</dbReference>
<organism evidence="3 4">
    <name type="scientific">Candidatus Blautia merdavium</name>
    <dbReference type="NCBI Taxonomy" id="2838494"/>
    <lineage>
        <taxon>Bacteria</taxon>
        <taxon>Bacillati</taxon>
        <taxon>Bacillota</taxon>
        <taxon>Clostridia</taxon>
        <taxon>Lachnospirales</taxon>
        <taxon>Lachnospiraceae</taxon>
        <taxon>Blautia</taxon>
    </lineage>
</organism>
<dbReference type="PANTHER" id="PTHR43649">
    <property type="entry name" value="ARABINOSE-BINDING PROTEIN-RELATED"/>
    <property type="match status" value="1"/>
</dbReference>
<proteinExistence type="predicted"/>
<comment type="caution">
    <text evidence="3">The sequence shown here is derived from an EMBL/GenBank/DDBJ whole genome shotgun (WGS) entry which is preliminary data.</text>
</comment>
<dbReference type="SUPFAM" id="SSF53850">
    <property type="entry name" value="Periplasmic binding protein-like II"/>
    <property type="match status" value="1"/>
</dbReference>
<evidence type="ECO:0000313" key="3">
    <source>
        <dbReference type="EMBL" id="HJC62519.1"/>
    </source>
</evidence>
<evidence type="ECO:0000313" key="4">
    <source>
        <dbReference type="Proteomes" id="UP000823886"/>
    </source>
</evidence>
<name>A0A9D2PK87_9FIRM</name>
<evidence type="ECO:0000259" key="2">
    <source>
        <dbReference type="Pfam" id="PF12010"/>
    </source>
</evidence>
<dbReference type="Pfam" id="PF12010">
    <property type="entry name" value="DUF3502"/>
    <property type="match status" value="1"/>
</dbReference>
<accession>A0A9D2PK87</accession>
<dbReference type="Gene3D" id="3.40.190.10">
    <property type="entry name" value="Periplasmic binding protein-like II"/>
    <property type="match status" value="2"/>
</dbReference>
<dbReference type="EMBL" id="DWVZ01000034">
    <property type="protein sequence ID" value="HJC62519.1"/>
    <property type="molecule type" value="Genomic_DNA"/>
</dbReference>
<dbReference type="InterPro" id="IPR022627">
    <property type="entry name" value="DUF3502"/>
</dbReference>
<reference evidence="3" key="2">
    <citation type="submission" date="2021-04" db="EMBL/GenBank/DDBJ databases">
        <authorList>
            <person name="Gilroy R."/>
        </authorList>
    </citation>
    <scope>NUCLEOTIDE SEQUENCE</scope>
    <source>
        <strain evidence="3">ChiBcec2-3848</strain>
    </source>
</reference>
<feature type="signal peptide" evidence="1">
    <location>
        <begin position="1"/>
        <end position="23"/>
    </location>
</feature>
<dbReference type="PANTHER" id="PTHR43649:SF17">
    <property type="entry name" value="ABC TRANSPORTER SOLUTE BINDING PROTEIN-SUGAR TRANSPORT"/>
    <property type="match status" value="1"/>
</dbReference>
<dbReference type="InterPro" id="IPR050490">
    <property type="entry name" value="Bact_solute-bd_prot1"/>
</dbReference>
<feature type="domain" description="DUF3502" evidence="2">
    <location>
        <begin position="443"/>
        <end position="509"/>
    </location>
</feature>
<sequence length="513" mass="58049">MKNRKKRLLALGLTAVLAMGSLAGCKGGEEETAALNEDGTVDTSEHVDLKMYLIGERTPDFDEVYDKVNEVLEEKLNCSLSVDFLSWGEHGQKYSLLFSGGEDFDLIFTATSWAHYEQTVAMNGFKPLSEDFIKTYAPDIWEVVPEEAWDQAKIGGEIYMVPGYNHEYTQDVMAIRGDLLEKYGYEDIKSMDDFKDFALKAAADGIYATQGGFYYQYFWNQGMTNTSGTPFNGELILYNTQDPEDLNFYSILDWDGFEDYCKMAKEMADAGCWSRDTLNSSDDRQTGLLTGRCASMVWNLATCKTYAKQANAEHPEWNVKLCDVNAGQPRIIKPYINGGVAINASSKNAERAMMVLNAMYTDPELYDLTYLGIEGKHWEAVGDDQYTVIDESGYGVDSNCNWGWRNMDLTRTEYIEDRTELDDDYDALLEEWNNNIKADHIYDSFTFDSSKVTTQVAAVEANIATYYNPLINGLVDDVDATIDAFRESLKQAGFEQILEELNRQAEEFVQSKQ</sequence>